<name>A0A1X7NGG8_9HYPH</name>
<evidence type="ECO:0000313" key="4">
    <source>
        <dbReference type="Proteomes" id="UP000193083"/>
    </source>
</evidence>
<feature type="domain" description="FAD-binding FR-type" evidence="2">
    <location>
        <begin position="6"/>
        <end position="140"/>
    </location>
</feature>
<evidence type="ECO:0000313" key="3">
    <source>
        <dbReference type="EMBL" id="SMH36865.1"/>
    </source>
</evidence>
<dbReference type="PANTHER" id="PTHR30157:SF0">
    <property type="entry name" value="NADPH-DEPENDENT FERRIC-CHELATE REDUCTASE"/>
    <property type="match status" value="1"/>
</dbReference>
<dbReference type="InterPro" id="IPR017938">
    <property type="entry name" value="Riboflavin_synthase-like_b-brl"/>
</dbReference>
<proteinExistence type="inferred from homology"/>
<dbReference type="RefSeq" id="WP_085463883.1">
    <property type="nucleotide sequence ID" value="NZ_FXBL01000004.1"/>
</dbReference>
<dbReference type="SUPFAM" id="SSF63380">
    <property type="entry name" value="Riboflavin synthase domain-like"/>
    <property type="match status" value="1"/>
</dbReference>
<dbReference type="InterPro" id="IPR017927">
    <property type="entry name" value="FAD-bd_FR_type"/>
</dbReference>
<dbReference type="PANTHER" id="PTHR30157">
    <property type="entry name" value="FERRIC REDUCTASE, NADPH-DEPENDENT"/>
    <property type="match status" value="1"/>
</dbReference>
<dbReference type="Pfam" id="PF08021">
    <property type="entry name" value="FAD_binding_9"/>
    <property type="match status" value="1"/>
</dbReference>
<protein>
    <submittedName>
        <fullName evidence="3">NADPH-dependent ferric siderophore reductase, contains FAD-binding and SIP domains</fullName>
    </submittedName>
</protein>
<dbReference type="Gene3D" id="3.40.50.80">
    <property type="entry name" value="Nucleotide-binding domain of ferredoxin-NADP reductase (FNR) module"/>
    <property type="match status" value="1"/>
</dbReference>
<reference evidence="3 4" key="1">
    <citation type="submission" date="2017-04" db="EMBL/GenBank/DDBJ databases">
        <authorList>
            <person name="Afonso C.L."/>
            <person name="Miller P.J."/>
            <person name="Scott M.A."/>
            <person name="Spackman E."/>
            <person name="Goraichik I."/>
            <person name="Dimitrov K.M."/>
            <person name="Suarez D.L."/>
            <person name="Swayne D.E."/>
        </authorList>
    </citation>
    <scope>NUCLEOTIDE SEQUENCE [LARGE SCALE GENOMIC DNA]</scope>
    <source>
        <strain evidence="3 4">B5P</strain>
    </source>
</reference>
<evidence type="ECO:0000259" key="2">
    <source>
        <dbReference type="PROSITE" id="PS51384"/>
    </source>
</evidence>
<keyword evidence="4" id="KW-1185">Reference proteome</keyword>
<organism evidence="3 4">
    <name type="scientific">Mesorhizobium australicum</name>
    <dbReference type="NCBI Taxonomy" id="536018"/>
    <lineage>
        <taxon>Bacteria</taxon>
        <taxon>Pseudomonadati</taxon>
        <taxon>Pseudomonadota</taxon>
        <taxon>Alphaproteobacteria</taxon>
        <taxon>Hyphomicrobiales</taxon>
        <taxon>Phyllobacteriaceae</taxon>
        <taxon>Mesorhizobium</taxon>
    </lineage>
</organism>
<dbReference type="Pfam" id="PF04954">
    <property type="entry name" value="SIP"/>
    <property type="match status" value="1"/>
</dbReference>
<comment type="similarity">
    <text evidence="1">Belongs to the SIP oxidoreductase family.</text>
</comment>
<dbReference type="GO" id="GO:0016491">
    <property type="term" value="F:oxidoreductase activity"/>
    <property type="evidence" value="ECO:0007669"/>
    <property type="project" value="InterPro"/>
</dbReference>
<dbReference type="CDD" id="cd06193">
    <property type="entry name" value="siderophore_interacting"/>
    <property type="match status" value="1"/>
</dbReference>
<dbReference type="Proteomes" id="UP000193083">
    <property type="component" value="Unassembled WGS sequence"/>
</dbReference>
<dbReference type="EMBL" id="FXBL01000004">
    <property type="protein sequence ID" value="SMH36865.1"/>
    <property type="molecule type" value="Genomic_DNA"/>
</dbReference>
<evidence type="ECO:0000256" key="1">
    <source>
        <dbReference type="ARBA" id="ARBA00035644"/>
    </source>
</evidence>
<dbReference type="OrthoDB" id="9814826at2"/>
<sequence>MMERPYRIFDAYLTAKQMLTPHMARLTFGGEQVADMATRAPDQRIKLFFPRDDGTPSAIPNRADWYELYKAIPPAERAPMRTYTIRALDADARELVIDFVMHGDNGPASRWAMRAVPGDRLQISAPNRHFDGPIGGFDWEPPAGLSQLLLIADETALPAVAGIVEQIAAWTTRPVTQAFIEVPGEADVLDLPVWDGLDIKWLPRENADHAYGAHMVAAAEAAKIPASVLAADPAELDAVDVDRDILWDRAEQAASSFYGWIAGETAAVSRIRTLFIKEKRIDRRRLTMMGYWRHGKVHA</sequence>
<accession>A0A1X7NGG8</accession>
<gene>
    <name evidence="3" type="ORF">SAMN02982922_1833</name>
</gene>
<dbReference type="InterPro" id="IPR013113">
    <property type="entry name" value="SIP_FAD-bd"/>
</dbReference>
<dbReference type="PROSITE" id="PS51384">
    <property type="entry name" value="FAD_FR"/>
    <property type="match status" value="1"/>
</dbReference>
<dbReference type="InterPro" id="IPR039374">
    <property type="entry name" value="SIP_fam"/>
</dbReference>
<dbReference type="InterPro" id="IPR039261">
    <property type="entry name" value="FNR_nucleotide-bd"/>
</dbReference>
<dbReference type="AlphaFoldDB" id="A0A1X7NGG8"/>
<dbReference type="InterPro" id="IPR007037">
    <property type="entry name" value="SIP_rossman_dom"/>
</dbReference>
<dbReference type="Gene3D" id="2.40.30.10">
    <property type="entry name" value="Translation factors"/>
    <property type="match status" value="1"/>
</dbReference>